<feature type="transmembrane region" description="Helical" evidence="9">
    <location>
        <begin position="271"/>
        <end position="295"/>
    </location>
</feature>
<dbReference type="InterPro" id="IPR004713">
    <property type="entry name" value="CaH_exchang"/>
</dbReference>
<keyword evidence="7 9" id="KW-0406">Ion transport</keyword>
<evidence type="ECO:0000256" key="8">
    <source>
        <dbReference type="ARBA" id="ARBA00023136"/>
    </source>
</evidence>
<dbReference type="Gene3D" id="1.20.1420.30">
    <property type="entry name" value="NCX, central ion-binding region"/>
    <property type="match status" value="2"/>
</dbReference>
<evidence type="ECO:0000256" key="7">
    <source>
        <dbReference type="ARBA" id="ARBA00023065"/>
    </source>
</evidence>
<feature type="transmembrane region" description="Helical" evidence="9">
    <location>
        <begin position="127"/>
        <end position="145"/>
    </location>
</feature>
<dbReference type="GO" id="GO:0012505">
    <property type="term" value="C:endomembrane system"/>
    <property type="evidence" value="ECO:0007669"/>
    <property type="project" value="UniProtKB-SubCell"/>
</dbReference>
<dbReference type="GO" id="GO:0006874">
    <property type="term" value="P:intracellular calcium ion homeostasis"/>
    <property type="evidence" value="ECO:0007669"/>
    <property type="project" value="TreeGrafter"/>
</dbReference>
<dbReference type="AlphaFoldDB" id="A0A401UTR3"/>
<sequence>MKKTYIVVFIVIALMFINTSSSLANTIIYSLAIVPLAILLGDQTTRISDYIGQKKGGLLAATVGNVPELMMGIWSIKYGMVPLVQASLIGSIINNMLLGLGIAVVFGGFKFKEQNFSSIIARTNFNMLLLAMSSMVVIATLNRYSVVMDSVIISISVKVAVLLIGIYILGLVFSLYTHNNLFVVSEYSEEKKSTVNIKVIESAITLIFISVLLYFVSDKLIYNIRDFIKHYNISQEFIGIILIPFLGNIGENVSTIMCAMQNKVDMSLETAIGSSIQISLFVTPVLVIFSCFMGLNMTLLFPTFHIIMCGIAVGMSFLVFQDGKTYWLEGSILITSYMIITLAYYYIV</sequence>
<evidence type="ECO:0000256" key="1">
    <source>
        <dbReference type="ARBA" id="ARBA00004127"/>
    </source>
</evidence>
<dbReference type="NCBIfam" id="TIGR00378">
    <property type="entry name" value="cax"/>
    <property type="match status" value="1"/>
</dbReference>
<keyword evidence="9" id="KW-0050">Antiport</keyword>
<dbReference type="GO" id="GO:0016020">
    <property type="term" value="C:membrane"/>
    <property type="evidence" value="ECO:0007669"/>
    <property type="project" value="InterPro"/>
</dbReference>
<evidence type="ECO:0000313" key="11">
    <source>
        <dbReference type="EMBL" id="GCD12933.1"/>
    </source>
</evidence>
<feature type="transmembrane region" description="Helical" evidence="9">
    <location>
        <begin position="301"/>
        <end position="320"/>
    </location>
</feature>
<dbReference type="PANTHER" id="PTHR31503:SF22">
    <property type="entry name" value="VACUOLAR CALCIUM ION TRANSPORTER"/>
    <property type="match status" value="1"/>
</dbReference>
<evidence type="ECO:0000256" key="3">
    <source>
        <dbReference type="ARBA" id="ARBA00022568"/>
    </source>
</evidence>
<gene>
    <name evidence="11" type="ORF">Ctaglu_45560</name>
</gene>
<dbReference type="InterPro" id="IPR004837">
    <property type="entry name" value="NaCa_Exmemb"/>
</dbReference>
<organism evidence="11 12">
    <name type="scientific">Clostridium tagluense</name>
    <dbReference type="NCBI Taxonomy" id="360422"/>
    <lineage>
        <taxon>Bacteria</taxon>
        <taxon>Bacillati</taxon>
        <taxon>Bacillota</taxon>
        <taxon>Clostridia</taxon>
        <taxon>Eubacteriales</taxon>
        <taxon>Clostridiaceae</taxon>
        <taxon>Clostridium</taxon>
    </lineage>
</organism>
<evidence type="ECO:0000256" key="9">
    <source>
        <dbReference type="RuleBase" id="RU365028"/>
    </source>
</evidence>
<reference evidence="11 12" key="1">
    <citation type="submission" date="2018-11" db="EMBL/GenBank/DDBJ databases">
        <title>Genome sequencing and assembly of Clostridium tagluense strain A121.</title>
        <authorList>
            <person name="Murakami T."/>
            <person name="Segawa T."/>
            <person name="Shcherbakova V.A."/>
            <person name="Mori H."/>
            <person name="Yoshimura Y."/>
        </authorList>
    </citation>
    <scope>NUCLEOTIDE SEQUENCE [LARGE SCALE GENOMIC DNA]</scope>
    <source>
        <strain evidence="11 12">A121</strain>
    </source>
</reference>
<dbReference type="Pfam" id="PF01699">
    <property type="entry name" value="Na_Ca_ex"/>
    <property type="match status" value="2"/>
</dbReference>
<feature type="transmembrane region" description="Helical" evidence="9">
    <location>
        <begin position="151"/>
        <end position="176"/>
    </location>
</feature>
<dbReference type="Proteomes" id="UP000287872">
    <property type="component" value="Unassembled WGS sequence"/>
</dbReference>
<comment type="function">
    <text evidence="9">Ca(+)/H(+) antiporter that extrudes calcium in exchange for external protons.</text>
</comment>
<dbReference type="OrthoDB" id="9776105at2"/>
<keyword evidence="6 9" id="KW-1133">Transmembrane helix</keyword>
<keyword evidence="12" id="KW-1185">Reference proteome</keyword>
<feature type="transmembrane region" description="Helical" evidence="9">
    <location>
        <begin position="197"/>
        <end position="217"/>
    </location>
</feature>
<evidence type="ECO:0000259" key="10">
    <source>
        <dbReference type="Pfam" id="PF01699"/>
    </source>
</evidence>
<feature type="transmembrane region" description="Helical" evidence="9">
    <location>
        <begin position="327"/>
        <end position="347"/>
    </location>
</feature>
<dbReference type="EMBL" id="BHYK01000046">
    <property type="protein sequence ID" value="GCD12933.1"/>
    <property type="molecule type" value="Genomic_DNA"/>
</dbReference>
<feature type="domain" description="Sodium/calcium exchanger membrane region" evidence="10">
    <location>
        <begin position="203"/>
        <end position="343"/>
    </location>
</feature>
<dbReference type="InterPro" id="IPR044880">
    <property type="entry name" value="NCX_ion-bd_dom_sf"/>
</dbReference>
<evidence type="ECO:0000256" key="2">
    <source>
        <dbReference type="ARBA" id="ARBA00022448"/>
    </source>
</evidence>
<dbReference type="InterPro" id="IPR004798">
    <property type="entry name" value="CAX-like"/>
</dbReference>
<keyword evidence="8 9" id="KW-0472">Membrane</keyword>
<proteinExistence type="inferred from homology"/>
<evidence type="ECO:0000256" key="6">
    <source>
        <dbReference type="ARBA" id="ARBA00022989"/>
    </source>
</evidence>
<comment type="caution">
    <text evidence="11">The sequence shown here is derived from an EMBL/GenBank/DDBJ whole genome shotgun (WGS) entry which is preliminary data.</text>
</comment>
<accession>A0A401UTR3</accession>
<name>A0A401UTR3_9CLOT</name>
<comment type="subcellular location">
    <subcellularLocation>
        <location evidence="1">Endomembrane system</location>
        <topology evidence="1">Multi-pass membrane protein</topology>
    </subcellularLocation>
</comment>
<dbReference type="PANTHER" id="PTHR31503">
    <property type="entry name" value="VACUOLAR CALCIUM ION TRANSPORTER"/>
    <property type="match status" value="1"/>
</dbReference>
<keyword evidence="3 9" id="KW-0109">Calcium transport</keyword>
<keyword evidence="4 9" id="KW-0812">Transmembrane</keyword>
<keyword evidence="2 9" id="KW-0813">Transport</keyword>
<keyword evidence="5 9" id="KW-0106">Calcium</keyword>
<dbReference type="RefSeq" id="WP_125006015.1">
    <property type="nucleotide sequence ID" value="NZ_BHYK01000046.1"/>
</dbReference>
<evidence type="ECO:0000313" key="12">
    <source>
        <dbReference type="Proteomes" id="UP000287872"/>
    </source>
</evidence>
<feature type="domain" description="Sodium/calcium exchanger membrane region" evidence="10">
    <location>
        <begin position="27"/>
        <end position="175"/>
    </location>
</feature>
<protein>
    <recommendedName>
        <fullName evidence="9">Ca(2+)/H(+) antiporter</fullName>
    </recommendedName>
</protein>
<dbReference type="GO" id="GO:0015369">
    <property type="term" value="F:calcium:proton antiporter activity"/>
    <property type="evidence" value="ECO:0007669"/>
    <property type="project" value="UniProtKB-UniRule"/>
</dbReference>
<feature type="transmembrane region" description="Helical" evidence="9">
    <location>
        <begin position="237"/>
        <end position="259"/>
    </location>
</feature>
<evidence type="ECO:0000256" key="4">
    <source>
        <dbReference type="ARBA" id="ARBA00022692"/>
    </source>
</evidence>
<feature type="transmembrane region" description="Helical" evidence="9">
    <location>
        <begin position="83"/>
        <end position="106"/>
    </location>
</feature>
<evidence type="ECO:0000256" key="5">
    <source>
        <dbReference type="ARBA" id="ARBA00022837"/>
    </source>
</evidence>
<comment type="caution">
    <text evidence="9">Lacks conserved residue(s) required for the propagation of feature annotation.</text>
</comment>
<comment type="similarity">
    <text evidence="9">Belongs to the Ca(2+):cation antiporter (CaCA) (TC 2.A.19) family.</text>
</comment>